<organism evidence="3 4">
    <name type="scientific">Sphingomonas liriopis</name>
    <dbReference type="NCBI Taxonomy" id="2949094"/>
    <lineage>
        <taxon>Bacteria</taxon>
        <taxon>Pseudomonadati</taxon>
        <taxon>Pseudomonadota</taxon>
        <taxon>Alphaproteobacteria</taxon>
        <taxon>Sphingomonadales</taxon>
        <taxon>Sphingomonadaceae</taxon>
        <taxon>Sphingomonas</taxon>
    </lineage>
</organism>
<dbReference type="PANTHER" id="PTHR30273:SF2">
    <property type="entry name" value="PROTEIN FECR"/>
    <property type="match status" value="1"/>
</dbReference>
<comment type="caution">
    <text evidence="3">The sequence shown here is derived from an EMBL/GenBank/DDBJ whole genome shotgun (WGS) entry which is preliminary data.</text>
</comment>
<dbReference type="EMBL" id="JAMLDY010000002">
    <property type="protein sequence ID" value="MCP3733568.1"/>
    <property type="molecule type" value="Genomic_DNA"/>
</dbReference>
<evidence type="ECO:0000313" key="4">
    <source>
        <dbReference type="Proteomes" id="UP001139486"/>
    </source>
</evidence>
<feature type="domain" description="FecR protein" evidence="2">
    <location>
        <begin position="107"/>
        <end position="197"/>
    </location>
</feature>
<proteinExistence type="predicted"/>
<keyword evidence="1" id="KW-0472">Membrane</keyword>
<dbReference type="Gene3D" id="2.60.120.1440">
    <property type="match status" value="1"/>
</dbReference>
<dbReference type="RefSeq" id="WP_254287581.1">
    <property type="nucleotide sequence ID" value="NZ_JAMLDY010000002.1"/>
</dbReference>
<protein>
    <submittedName>
        <fullName evidence="3">FecR domain-containing protein</fullName>
    </submittedName>
</protein>
<sequence length="315" mass="33474">MNRTAAHIVDQAIAWHLRQDEMAADDWAAFVAWLEADAAHAEAFDAIAVQDRLIAQVPFPAEAPAIVAANDDQPRRWWPLAGGAAIAAALALWLVPVATAPRLAAKTFTTRDGERRDVRLTDGTQIAMNGGTTLRLDPADPRSVRLERGEVTLHVVHDAAHPFTLRAGDQVIRDMGTTFDVTRGDGGLSVAVAEGSVLFQPDGAAVTLAAGQALTMTRGGRIVRGTIAPEAVGGWRDGLLGFDAAPVAEVAAALRHRYGIDVRLAGDLSKRPFTGMVHVTGAADRDIPHLADLIGATWRRDGEGWVLAERANPAP</sequence>
<dbReference type="Proteomes" id="UP001139486">
    <property type="component" value="Unassembled WGS sequence"/>
</dbReference>
<dbReference type="PIRSF" id="PIRSF018266">
    <property type="entry name" value="FecR"/>
    <property type="match status" value="1"/>
</dbReference>
<keyword evidence="1" id="KW-0812">Transmembrane</keyword>
<evidence type="ECO:0000313" key="3">
    <source>
        <dbReference type="EMBL" id="MCP3733568.1"/>
    </source>
</evidence>
<dbReference type="InterPro" id="IPR012373">
    <property type="entry name" value="Ferrdict_sens_TM"/>
</dbReference>
<keyword evidence="1" id="KW-1133">Transmembrane helix</keyword>
<dbReference type="Pfam" id="PF04773">
    <property type="entry name" value="FecR"/>
    <property type="match status" value="1"/>
</dbReference>
<gene>
    <name evidence="3" type="ORF">M9979_01550</name>
</gene>
<dbReference type="InterPro" id="IPR006860">
    <property type="entry name" value="FecR"/>
</dbReference>
<keyword evidence="4" id="KW-1185">Reference proteome</keyword>
<feature type="transmembrane region" description="Helical" evidence="1">
    <location>
        <begin position="77"/>
        <end position="98"/>
    </location>
</feature>
<reference evidence="3" key="1">
    <citation type="submission" date="2022-05" db="EMBL/GenBank/DDBJ databases">
        <title>Sphingomonas sp. strain RP10 Genome sequencing and assembly.</title>
        <authorList>
            <person name="Kim I."/>
        </authorList>
    </citation>
    <scope>NUCLEOTIDE SEQUENCE</scope>
    <source>
        <strain evidence="3">RP10</strain>
    </source>
</reference>
<name>A0A9X2HM84_9SPHN</name>
<dbReference type="AlphaFoldDB" id="A0A9X2HM84"/>
<accession>A0A9X2HM84</accession>
<dbReference type="GO" id="GO:0016989">
    <property type="term" value="F:sigma factor antagonist activity"/>
    <property type="evidence" value="ECO:0007669"/>
    <property type="project" value="TreeGrafter"/>
</dbReference>
<evidence type="ECO:0000256" key="1">
    <source>
        <dbReference type="SAM" id="Phobius"/>
    </source>
</evidence>
<evidence type="ECO:0000259" key="2">
    <source>
        <dbReference type="Pfam" id="PF04773"/>
    </source>
</evidence>
<dbReference type="PANTHER" id="PTHR30273">
    <property type="entry name" value="PERIPLASMIC SIGNAL SENSOR AND SIGMA FACTOR ACTIVATOR FECR-RELATED"/>
    <property type="match status" value="1"/>
</dbReference>